<gene>
    <name evidence="2" type="ORF">SAMN04488078_100296</name>
</gene>
<dbReference type="Pfam" id="PF04940">
    <property type="entry name" value="BLUF"/>
    <property type="match status" value="1"/>
</dbReference>
<dbReference type="EMBL" id="FZON01000002">
    <property type="protein sequence ID" value="SNS03348.1"/>
    <property type="molecule type" value="Genomic_DNA"/>
</dbReference>
<evidence type="ECO:0000313" key="3">
    <source>
        <dbReference type="Proteomes" id="UP000198440"/>
    </source>
</evidence>
<dbReference type="GO" id="GO:0009882">
    <property type="term" value="F:blue light photoreceptor activity"/>
    <property type="evidence" value="ECO:0007669"/>
    <property type="project" value="InterPro"/>
</dbReference>
<proteinExistence type="predicted"/>
<dbReference type="Proteomes" id="UP000198440">
    <property type="component" value="Unassembled WGS sequence"/>
</dbReference>
<dbReference type="InterPro" id="IPR007024">
    <property type="entry name" value="BLUF_domain"/>
</dbReference>
<accession>A0A239B7R2</accession>
<evidence type="ECO:0000313" key="2">
    <source>
        <dbReference type="EMBL" id="SNS03348.1"/>
    </source>
</evidence>
<feature type="domain" description="BLUF" evidence="1">
    <location>
        <begin position="1"/>
        <end position="92"/>
    </location>
</feature>
<dbReference type="PROSITE" id="PS50925">
    <property type="entry name" value="BLUF"/>
    <property type="match status" value="1"/>
</dbReference>
<protein>
    <submittedName>
        <fullName evidence="2">Sensors of blue-light using FAD</fullName>
    </submittedName>
</protein>
<evidence type="ECO:0000259" key="1">
    <source>
        <dbReference type="PROSITE" id="PS50925"/>
    </source>
</evidence>
<sequence length="147" mass="16558">MKRLIYLSSAVRLATRDDLARILGAARRNNRRDGVTGLLMYHDGTFLQILEGEEEAVDRVFGRIALNDLHRGIQSLPPTQVRERLFADWTMAFANPDTLCGDDDLGAKAFEAVRQDLDRIEALDKRAAIFVRTFFSTFRDLGSLTGV</sequence>
<dbReference type="RefSeq" id="WP_170940961.1">
    <property type="nucleotide sequence ID" value="NZ_FZON01000002.1"/>
</dbReference>
<dbReference type="InterPro" id="IPR036046">
    <property type="entry name" value="Acylphosphatase-like_dom_sf"/>
</dbReference>
<organism evidence="2 3">
    <name type="scientific">Antarctobacter heliothermus</name>
    <dbReference type="NCBI Taxonomy" id="74033"/>
    <lineage>
        <taxon>Bacteria</taxon>
        <taxon>Pseudomonadati</taxon>
        <taxon>Pseudomonadota</taxon>
        <taxon>Alphaproteobacteria</taxon>
        <taxon>Rhodobacterales</taxon>
        <taxon>Roseobacteraceae</taxon>
        <taxon>Antarctobacter</taxon>
    </lineage>
</organism>
<dbReference type="AlphaFoldDB" id="A0A239B7R2"/>
<reference evidence="2 3" key="1">
    <citation type="submission" date="2017-06" db="EMBL/GenBank/DDBJ databases">
        <authorList>
            <person name="Kim H.J."/>
            <person name="Triplett B.A."/>
        </authorList>
    </citation>
    <scope>NUCLEOTIDE SEQUENCE [LARGE SCALE GENOMIC DNA]</scope>
    <source>
        <strain evidence="2 3">DSM 11445</strain>
    </source>
</reference>
<dbReference type="Gene3D" id="3.30.70.100">
    <property type="match status" value="1"/>
</dbReference>
<name>A0A239B7R2_9RHOB</name>
<dbReference type="GO" id="GO:0071949">
    <property type="term" value="F:FAD binding"/>
    <property type="evidence" value="ECO:0007669"/>
    <property type="project" value="InterPro"/>
</dbReference>
<dbReference type="SMART" id="SM01034">
    <property type="entry name" value="BLUF"/>
    <property type="match status" value="1"/>
</dbReference>
<dbReference type="SUPFAM" id="SSF54975">
    <property type="entry name" value="Acylphosphatase/BLUF domain-like"/>
    <property type="match status" value="1"/>
</dbReference>